<dbReference type="EMBL" id="JARBHB010000001">
    <property type="protein sequence ID" value="KAJ8896507.1"/>
    <property type="molecule type" value="Genomic_DNA"/>
</dbReference>
<sequence length="125" mass="14157">MGEEVLARLRTQFYSQTQVLDEEAEIFIRRKEQMFRRVCPGVDDATAVRSICRMLLPNLWNILLTAIPTTLDELTNHWNKDYPWKPEGGAVPPTQVDKTSSNNPTIPAGNPTPETKPETPTTGYE</sequence>
<name>A0ABQ9IIH6_9NEOP</name>
<feature type="region of interest" description="Disordered" evidence="1">
    <location>
        <begin position="77"/>
        <end position="125"/>
    </location>
</feature>
<keyword evidence="3" id="KW-1185">Reference proteome</keyword>
<evidence type="ECO:0000256" key="1">
    <source>
        <dbReference type="SAM" id="MobiDB-lite"/>
    </source>
</evidence>
<evidence type="ECO:0000313" key="3">
    <source>
        <dbReference type="Proteomes" id="UP001159363"/>
    </source>
</evidence>
<protein>
    <submittedName>
        <fullName evidence="2">Uncharacterized protein</fullName>
    </submittedName>
</protein>
<evidence type="ECO:0000313" key="2">
    <source>
        <dbReference type="EMBL" id="KAJ8896507.1"/>
    </source>
</evidence>
<comment type="caution">
    <text evidence="2">The sequence shown here is derived from an EMBL/GenBank/DDBJ whole genome shotgun (WGS) entry which is preliminary data.</text>
</comment>
<organism evidence="2 3">
    <name type="scientific">Dryococelus australis</name>
    <dbReference type="NCBI Taxonomy" id="614101"/>
    <lineage>
        <taxon>Eukaryota</taxon>
        <taxon>Metazoa</taxon>
        <taxon>Ecdysozoa</taxon>
        <taxon>Arthropoda</taxon>
        <taxon>Hexapoda</taxon>
        <taxon>Insecta</taxon>
        <taxon>Pterygota</taxon>
        <taxon>Neoptera</taxon>
        <taxon>Polyneoptera</taxon>
        <taxon>Phasmatodea</taxon>
        <taxon>Verophasmatodea</taxon>
        <taxon>Anareolatae</taxon>
        <taxon>Phasmatidae</taxon>
        <taxon>Eurycanthinae</taxon>
        <taxon>Dryococelus</taxon>
    </lineage>
</organism>
<accession>A0ABQ9IIH6</accession>
<dbReference type="Proteomes" id="UP001159363">
    <property type="component" value="Chromosome 1"/>
</dbReference>
<reference evidence="2 3" key="1">
    <citation type="submission" date="2023-02" db="EMBL/GenBank/DDBJ databases">
        <title>LHISI_Scaffold_Assembly.</title>
        <authorList>
            <person name="Stuart O.P."/>
            <person name="Cleave R."/>
            <person name="Magrath M.J.L."/>
            <person name="Mikheyev A.S."/>
        </authorList>
    </citation>
    <scope>NUCLEOTIDE SEQUENCE [LARGE SCALE GENOMIC DNA]</scope>
    <source>
        <strain evidence="2">Daus_M_001</strain>
        <tissue evidence="2">Leg muscle</tissue>
    </source>
</reference>
<proteinExistence type="predicted"/>
<feature type="compositionally biased region" description="Polar residues" evidence="1">
    <location>
        <begin position="96"/>
        <end position="105"/>
    </location>
</feature>
<gene>
    <name evidence="2" type="ORF">PR048_001851</name>
</gene>